<name>A0A848H837_9BURK</name>
<keyword evidence="4" id="KW-1185">Reference proteome</keyword>
<organism evidence="3 4">
    <name type="scientific">Ramlibacter agri</name>
    <dbReference type="NCBI Taxonomy" id="2728837"/>
    <lineage>
        <taxon>Bacteria</taxon>
        <taxon>Pseudomonadati</taxon>
        <taxon>Pseudomonadota</taxon>
        <taxon>Betaproteobacteria</taxon>
        <taxon>Burkholderiales</taxon>
        <taxon>Comamonadaceae</taxon>
        <taxon>Ramlibacter</taxon>
    </lineage>
</organism>
<gene>
    <name evidence="3" type="ORF">HHL11_17390</name>
</gene>
<dbReference type="SUPFAM" id="SSF53474">
    <property type="entry name" value="alpha/beta-Hydrolases"/>
    <property type="match status" value="1"/>
</dbReference>
<protein>
    <recommendedName>
        <fullName evidence="2">Thioesterase domain-containing protein</fullName>
    </recommendedName>
</protein>
<sequence length="367" mass="40363">MNASVRHRHVFFLSGFDPKGASYYHGLYARNAPLQGEVTGTRYEVGPRTRLANGNSCWQVRSGGTETSFEFVRWDDIVRAHWPRSAWQVLVGSLRGYAAALASPAALRKVGQAAPRTLIALAYPAVFWLVALLLALLAVVVLGPLGVVAAAAILWGAWRWERRLNTSWLLRIYRFAADWRGGRTPQLQQRIDDAAAAVVQRLLAQEDDEVLLVGYSVGSLLAASIAARVQARGLPLERFSFVTLGHCVPLLGLMAGADAFRADLARLGLPPRLHWVDFSSPTDWGSFALVDPLALSLGAPQAHGPRMASPRFHTMFPPDEYALLVRDKRRIHLQYLLAGHKPALYDYFAITAGPQRLAERMDTAPAA</sequence>
<dbReference type="Pfam" id="PF00975">
    <property type="entry name" value="Thioesterase"/>
    <property type="match status" value="1"/>
</dbReference>
<evidence type="ECO:0000313" key="4">
    <source>
        <dbReference type="Proteomes" id="UP000541185"/>
    </source>
</evidence>
<feature type="transmembrane region" description="Helical" evidence="1">
    <location>
        <begin position="125"/>
        <end position="158"/>
    </location>
</feature>
<dbReference type="Proteomes" id="UP000541185">
    <property type="component" value="Unassembled WGS sequence"/>
</dbReference>
<dbReference type="EMBL" id="JABBFX010000001">
    <property type="protein sequence ID" value="NML45530.1"/>
    <property type="molecule type" value="Genomic_DNA"/>
</dbReference>
<proteinExistence type="predicted"/>
<accession>A0A848H837</accession>
<dbReference type="InterPro" id="IPR001031">
    <property type="entry name" value="Thioesterase"/>
</dbReference>
<dbReference type="RefSeq" id="WP_169419595.1">
    <property type="nucleotide sequence ID" value="NZ_JABBFX010000001.1"/>
</dbReference>
<keyword evidence="1" id="KW-0812">Transmembrane</keyword>
<comment type="caution">
    <text evidence="3">The sequence shown here is derived from an EMBL/GenBank/DDBJ whole genome shotgun (WGS) entry which is preliminary data.</text>
</comment>
<keyword evidence="1" id="KW-1133">Transmembrane helix</keyword>
<keyword evidence="1" id="KW-0472">Membrane</keyword>
<reference evidence="3 4" key="1">
    <citation type="submission" date="2020-04" db="EMBL/GenBank/DDBJ databases">
        <title>Ramlibacter sp. G-1-2-2 isolated from soil.</title>
        <authorList>
            <person name="Dahal R.H."/>
        </authorList>
    </citation>
    <scope>NUCLEOTIDE SEQUENCE [LARGE SCALE GENOMIC DNA]</scope>
    <source>
        <strain evidence="3 4">G-1-2-2</strain>
    </source>
</reference>
<evidence type="ECO:0000259" key="2">
    <source>
        <dbReference type="Pfam" id="PF00975"/>
    </source>
</evidence>
<evidence type="ECO:0000313" key="3">
    <source>
        <dbReference type="EMBL" id="NML45530.1"/>
    </source>
</evidence>
<dbReference type="AlphaFoldDB" id="A0A848H837"/>
<feature type="domain" description="Thioesterase" evidence="2">
    <location>
        <begin position="159"/>
        <end position="239"/>
    </location>
</feature>
<dbReference type="Gene3D" id="3.40.50.1820">
    <property type="entry name" value="alpha/beta hydrolase"/>
    <property type="match status" value="1"/>
</dbReference>
<evidence type="ECO:0000256" key="1">
    <source>
        <dbReference type="SAM" id="Phobius"/>
    </source>
</evidence>
<dbReference type="InterPro" id="IPR029058">
    <property type="entry name" value="AB_hydrolase_fold"/>
</dbReference>